<dbReference type="EMBL" id="KN824289">
    <property type="protein sequence ID" value="KIM29363.1"/>
    <property type="molecule type" value="Genomic_DNA"/>
</dbReference>
<evidence type="ECO:0000313" key="3">
    <source>
        <dbReference type="Proteomes" id="UP000054097"/>
    </source>
</evidence>
<dbReference type="HOGENOM" id="CLU_1982933_0_0_1"/>
<reference evidence="3" key="2">
    <citation type="submission" date="2015-01" db="EMBL/GenBank/DDBJ databases">
        <title>Evolutionary Origins and Diversification of the Mycorrhizal Mutualists.</title>
        <authorList>
            <consortium name="DOE Joint Genome Institute"/>
            <consortium name="Mycorrhizal Genomics Consortium"/>
            <person name="Kohler A."/>
            <person name="Kuo A."/>
            <person name="Nagy L.G."/>
            <person name="Floudas D."/>
            <person name="Copeland A."/>
            <person name="Barry K.W."/>
            <person name="Cichocki N."/>
            <person name="Veneault-Fourrey C."/>
            <person name="LaButti K."/>
            <person name="Lindquist E.A."/>
            <person name="Lipzen A."/>
            <person name="Lundell T."/>
            <person name="Morin E."/>
            <person name="Murat C."/>
            <person name="Riley R."/>
            <person name="Ohm R."/>
            <person name="Sun H."/>
            <person name="Tunlid A."/>
            <person name="Henrissat B."/>
            <person name="Grigoriev I.V."/>
            <person name="Hibbett D.S."/>
            <person name="Martin F."/>
        </authorList>
    </citation>
    <scope>NUCLEOTIDE SEQUENCE [LARGE SCALE GENOMIC DNA]</scope>
    <source>
        <strain evidence="3">MAFF 305830</strain>
    </source>
</reference>
<dbReference type="AlphaFoldDB" id="A0A0C2WT92"/>
<reference evidence="2 3" key="1">
    <citation type="submission" date="2014-04" db="EMBL/GenBank/DDBJ databases">
        <authorList>
            <consortium name="DOE Joint Genome Institute"/>
            <person name="Kuo A."/>
            <person name="Zuccaro A."/>
            <person name="Kohler A."/>
            <person name="Nagy L.G."/>
            <person name="Floudas D."/>
            <person name="Copeland A."/>
            <person name="Barry K.W."/>
            <person name="Cichocki N."/>
            <person name="Veneault-Fourrey C."/>
            <person name="LaButti K."/>
            <person name="Lindquist E.A."/>
            <person name="Lipzen A."/>
            <person name="Lundell T."/>
            <person name="Morin E."/>
            <person name="Murat C."/>
            <person name="Sun H."/>
            <person name="Tunlid A."/>
            <person name="Henrissat B."/>
            <person name="Grigoriev I.V."/>
            <person name="Hibbett D.S."/>
            <person name="Martin F."/>
            <person name="Nordberg H.P."/>
            <person name="Cantor M.N."/>
            <person name="Hua S.X."/>
        </authorList>
    </citation>
    <scope>NUCLEOTIDE SEQUENCE [LARGE SCALE GENOMIC DNA]</scope>
    <source>
        <strain evidence="2 3">MAFF 305830</strain>
    </source>
</reference>
<sequence length="111" mass="11941">MALVASSSSLERGAAEVVDTLTNDNTRIDARNNGVIGPLLNPTVSSTLPLSMPLQSSNTSGRLNMGVILQEYSMFMDRVRHLAALQQTGGIGMRNEDEGHSDYHEPPPGYV</sequence>
<dbReference type="STRING" id="933852.A0A0C2WT92"/>
<gene>
    <name evidence="2" type="ORF">M408DRAFT_23127</name>
</gene>
<name>A0A0C2WT92_SERVB</name>
<feature type="region of interest" description="Disordered" evidence="1">
    <location>
        <begin position="90"/>
        <end position="111"/>
    </location>
</feature>
<keyword evidence="3" id="KW-1185">Reference proteome</keyword>
<evidence type="ECO:0000313" key="2">
    <source>
        <dbReference type="EMBL" id="KIM29363.1"/>
    </source>
</evidence>
<evidence type="ECO:0000256" key="1">
    <source>
        <dbReference type="SAM" id="MobiDB-lite"/>
    </source>
</evidence>
<proteinExistence type="predicted"/>
<feature type="compositionally biased region" description="Basic and acidic residues" evidence="1">
    <location>
        <begin position="94"/>
        <end position="105"/>
    </location>
</feature>
<organism evidence="2 3">
    <name type="scientific">Serendipita vermifera MAFF 305830</name>
    <dbReference type="NCBI Taxonomy" id="933852"/>
    <lineage>
        <taxon>Eukaryota</taxon>
        <taxon>Fungi</taxon>
        <taxon>Dikarya</taxon>
        <taxon>Basidiomycota</taxon>
        <taxon>Agaricomycotina</taxon>
        <taxon>Agaricomycetes</taxon>
        <taxon>Sebacinales</taxon>
        <taxon>Serendipitaceae</taxon>
        <taxon>Serendipita</taxon>
    </lineage>
</organism>
<protein>
    <submittedName>
        <fullName evidence="2">Uncharacterized protein</fullName>
    </submittedName>
</protein>
<dbReference type="Proteomes" id="UP000054097">
    <property type="component" value="Unassembled WGS sequence"/>
</dbReference>
<accession>A0A0C2WT92</accession>